<dbReference type="EMBL" id="AP005226">
    <property type="protein sequence ID" value="BAC19790.1"/>
    <property type="molecule type" value="Genomic_DNA"/>
</dbReference>
<dbReference type="InterPro" id="IPR011646">
    <property type="entry name" value="KAP_P-loop"/>
</dbReference>
<accession>Q8FLG7</accession>
<evidence type="ECO:0000313" key="2">
    <source>
        <dbReference type="EMBL" id="BAC19790.1"/>
    </source>
</evidence>
<dbReference type="HOGENOM" id="CLU_383908_0_0_11"/>
<dbReference type="AlphaFoldDB" id="Q8FLG7"/>
<protein>
    <recommendedName>
        <fullName evidence="1">KAP NTPase domain-containing protein</fullName>
    </recommendedName>
</protein>
<dbReference type="Pfam" id="PF07693">
    <property type="entry name" value="KAP_NTPase"/>
    <property type="match status" value="1"/>
</dbReference>
<dbReference type="PANTHER" id="PTHR22674:SF6">
    <property type="entry name" value="NTPASE KAP FAMILY P-LOOP DOMAIN-CONTAINING PROTEIN 1"/>
    <property type="match status" value="1"/>
</dbReference>
<dbReference type="Proteomes" id="UP000001409">
    <property type="component" value="Plasmid pCE3"/>
</dbReference>
<evidence type="ECO:0000313" key="3">
    <source>
        <dbReference type="Proteomes" id="UP000001409"/>
    </source>
</evidence>
<keyword evidence="2" id="KW-0614">Plasmid</keyword>
<feature type="domain" description="KAP NTPase" evidence="1">
    <location>
        <begin position="19"/>
        <end position="301"/>
    </location>
</feature>
<evidence type="ECO:0000259" key="1">
    <source>
        <dbReference type="Pfam" id="PF07693"/>
    </source>
</evidence>
<dbReference type="InterPro" id="IPR027417">
    <property type="entry name" value="P-loop_NTPase"/>
</dbReference>
<dbReference type="eggNOG" id="COG4928">
    <property type="taxonomic scope" value="Bacteria"/>
</dbReference>
<name>Q8FLG7_COREF</name>
<proteinExistence type="predicted"/>
<dbReference type="KEGG" id="cef:CE3P015"/>
<dbReference type="PANTHER" id="PTHR22674">
    <property type="entry name" value="NTPASE, KAP FAMILY P-LOOP DOMAIN-CONTAINING 1"/>
    <property type="match status" value="1"/>
</dbReference>
<dbReference type="RefSeq" id="WP_011069224.1">
    <property type="nucleotide sequence ID" value="NC_004320.1"/>
</dbReference>
<dbReference type="OrthoDB" id="88903at2"/>
<dbReference type="Gene3D" id="3.40.50.300">
    <property type="entry name" value="P-loop containing nucleotide triphosphate hydrolases"/>
    <property type="match status" value="1"/>
</dbReference>
<keyword evidence="3" id="KW-1185">Reference proteome</keyword>
<sequence>MIIGSDDPIKSVEEDEFGRSGYAAHVAKLINNSHSVETSIVFGLTGAWGSGKTSMLAMIEKELKEVNGDWHIAYFTPWATSDVNGLFADFYSSLEHALSSEGEREFSTILGEMLTIAAPIAKIIPVVGDATQGALERVGKSLQDQPPWKETFEKASSEIKKLNRKILIIADDIDRLQGEELMALLKVVRLLGRFPGVDFLLAYDEKTVTQTLAAMGVAGKGESGSQKFMEKIIQYPLAIPPLLPTQLISNLMHKLDPYLEQMEESDTFRIRLQHLRPVLLAQLSTPRAIGRYIAQVHHHLATFSAEEIHLGDALIMTLLKTNFRTVHDLLPRYKDQLLTGRKDGKRVAASSTDKDFFNLDNLVRHLPEEDQGDALELVKDLFPRIKQPTRFHFVIREKRRISDKNYFDRYFAMGIPGYDVPDILVASAISNVITGDDTAFVELLSNGDADRFDLVINKAEESTALLLSDEERLVVLRTILPLLDKSGGIDSPPTTRKWTLYGWIGRLLSQMSDSADPQAIYGALQMVTDHFDRMYIIRSIFADDKSHAWISELVELASGDLIETVLNNLRHKNQASQEEGVEFIINQLAEWNQLNLLAKGVEAEMEADNFAAGDLVARFVFLEEVFTHGVAEKEKRLRFNKEKFNQVVPPGLGNRWGTEEVAFEEGGLSWENRKNFAVSQLRRKNDEHQ</sequence>
<dbReference type="SUPFAM" id="SSF52540">
    <property type="entry name" value="P-loop containing nucleoside triphosphate hydrolases"/>
    <property type="match status" value="1"/>
</dbReference>
<reference evidence="2 3" key="1">
    <citation type="submission" date="2002-05" db="EMBL/GenBank/DDBJ databases">
        <title>The entire sequence of plasmid maintained by Corynebacterium efficiens YS-314.</title>
        <authorList>
            <person name="Kawarabayasi Y."/>
            <person name="Yamazaki J."/>
            <person name="Hino Y."/>
            <person name="Kikuchi H."/>
        </authorList>
    </citation>
    <scope>NUCLEOTIDE SEQUENCE [LARGE SCALE GENOMIC DNA]</scope>
    <source>
        <strain evidence="3">DSM 44549 / YS-314 / AJ 12310 / JCM 11189 / NBRC 100395</strain>
        <plasmid evidence="3">Plasmid pCE3</plasmid>
    </source>
</reference>
<geneLocation type="plasmid" evidence="2 3">
    <name>pCE3</name>
</geneLocation>
<dbReference type="InterPro" id="IPR052754">
    <property type="entry name" value="NTPase_KAP_P-loop"/>
</dbReference>
<organism evidence="2 3">
    <name type="scientific">Corynebacterium efficiens (strain DSM 44549 / YS-314 / AJ 12310 / JCM 11189 / NBRC 100395)</name>
    <dbReference type="NCBI Taxonomy" id="196164"/>
    <lineage>
        <taxon>Bacteria</taxon>
        <taxon>Bacillati</taxon>
        <taxon>Actinomycetota</taxon>
        <taxon>Actinomycetes</taxon>
        <taxon>Mycobacteriales</taxon>
        <taxon>Corynebacteriaceae</taxon>
        <taxon>Corynebacterium</taxon>
    </lineage>
</organism>